<evidence type="ECO:0000256" key="4">
    <source>
        <dbReference type="ARBA" id="ARBA00023163"/>
    </source>
</evidence>
<dbReference type="SUPFAM" id="SSF53850">
    <property type="entry name" value="Periplasmic binding protein-like II"/>
    <property type="match status" value="1"/>
</dbReference>
<dbReference type="PROSITE" id="PS50931">
    <property type="entry name" value="HTH_LYSR"/>
    <property type="match status" value="1"/>
</dbReference>
<gene>
    <name evidence="6" type="ORF">BKK80_32270</name>
</gene>
<evidence type="ECO:0000313" key="7">
    <source>
        <dbReference type="Proteomes" id="UP000177515"/>
    </source>
</evidence>
<sequence length="318" mass="34842">MRHVSTKLLQIFVLLMEYRDLGAVAAYTRGRVPTVAYSLARLREITGDPLFIKRKGVLEPTPHALRLEQTARLMLAKWAQIVRGDEPPPEAAAHGARVSIGFSASIGDPVITEILTALCEQFPHNHFVTRPVRADAALSRHLEQGEIDCAFVIDSQYAAAGIAQHSILATPRRLVSAARPGSEAEPHADGDWILLQEDSEPGSPLRTYLARHAGDPGHRETVAPSWHTQISLLRATGGICPLLDFNVPLVARDQPTRLLPTPNSFPDWAALHFWMPARTRATALHEMMEIGSAILRDPAKALEQRRAASERQAACASA</sequence>
<proteinExistence type="inferred from homology"/>
<dbReference type="Gene3D" id="1.10.10.10">
    <property type="entry name" value="Winged helix-like DNA-binding domain superfamily/Winged helix DNA-binding domain"/>
    <property type="match status" value="1"/>
</dbReference>
<feature type="domain" description="HTH lysR-type" evidence="5">
    <location>
        <begin position="4"/>
        <end position="61"/>
    </location>
</feature>
<dbReference type="InterPro" id="IPR050389">
    <property type="entry name" value="LysR-type_TF"/>
</dbReference>
<keyword evidence="7" id="KW-1185">Reference proteome</keyword>
<dbReference type="EMBL" id="CP017755">
    <property type="protein sequence ID" value="AOZ10281.1"/>
    <property type="molecule type" value="Genomic_DNA"/>
</dbReference>
<dbReference type="PANTHER" id="PTHR30118">
    <property type="entry name" value="HTH-TYPE TRANSCRIPTIONAL REGULATOR LEUO-RELATED"/>
    <property type="match status" value="1"/>
</dbReference>
<evidence type="ECO:0000259" key="5">
    <source>
        <dbReference type="PROSITE" id="PS50931"/>
    </source>
</evidence>
<evidence type="ECO:0000256" key="3">
    <source>
        <dbReference type="ARBA" id="ARBA00023125"/>
    </source>
</evidence>
<protein>
    <submittedName>
        <fullName evidence="6">LysR family transcriptional regulator</fullName>
    </submittedName>
</protein>
<name>A0ABN4TYW4_9BURK</name>
<dbReference type="Gene3D" id="3.40.190.10">
    <property type="entry name" value="Periplasmic binding protein-like II"/>
    <property type="match status" value="2"/>
</dbReference>
<dbReference type="SUPFAM" id="SSF46785">
    <property type="entry name" value="Winged helix' DNA-binding domain"/>
    <property type="match status" value="1"/>
</dbReference>
<keyword evidence="2" id="KW-0805">Transcription regulation</keyword>
<dbReference type="InterPro" id="IPR005119">
    <property type="entry name" value="LysR_subst-bd"/>
</dbReference>
<keyword evidence="3" id="KW-0238">DNA-binding</keyword>
<evidence type="ECO:0000256" key="2">
    <source>
        <dbReference type="ARBA" id="ARBA00023015"/>
    </source>
</evidence>
<evidence type="ECO:0000313" key="6">
    <source>
        <dbReference type="EMBL" id="AOZ10281.1"/>
    </source>
</evidence>
<keyword evidence="4" id="KW-0804">Transcription</keyword>
<dbReference type="Pfam" id="PF03466">
    <property type="entry name" value="LysR_substrate"/>
    <property type="match status" value="1"/>
</dbReference>
<reference evidence="6 7" key="1">
    <citation type="submission" date="2016-10" db="EMBL/GenBank/DDBJ databases">
        <title>Complete genome sequences of three Cupriavidus strains isolated from various Malaysian environments.</title>
        <authorList>
            <person name="Abdullah A.A.-A."/>
            <person name="Shafie N.A.H."/>
            <person name="Lau N.S."/>
        </authorList>
    </citation>
    <scope>NUCLEOTIDE SEQUENCE [LARGE SCALE GENOMIC DNA]</scope>
    <source>
        <strain evidence="6 7">USMAA1020</strain>
    </source>
</reference>
<dbReference type="InterPro" id="IPR036390">
    <property type="entry name" value="WH_DNA-bd_sf"/>
</dbReference>
<dbReference type="PANTHER" id="PTHR30118:SF15">
    <property type="entry name" value="TRANSCRIPTIONAL REGULATORY PROTEIN"/>
    <property type="match status" value="1"/>
</dbReference>
<accession>A0ABN4TYW4</accession>
<dbReference type="InterPro" id="IPR000847">
    <property type="entry name" value="LysR_HTH_N"/>
</dbReference>
<dbReference type="RefSeq" id="WP_071018310.1">
    <property type="nucleotide sequence ID" value="NZ_CP017755.1"/>
</dbReference>
<dbReference type="InterPro" id="IPR036388">
    <property type="entry name" value="WH-like_DNA-bd_sf"/>
</dbReference>
<organism evidence="6 7">
    <name type="scientific">Cupriavidus malaysiensis</name>
    <dbReference type="NCBI Taxonomy" id="367825"/>
    <lineage>
        <taxon>Bacteria</taxon>
        <taxon>Pseudomonadati</taxon>
        <taxon>Pseudomonadota</taxon>
        <taxon>Betaproteobacteria</taxon>
        <taxon>Burkholderiales</taxon>
        <taxon>Burkholderiaceae</taxon>
        <taxon>Cupriavidus</taxon>
    </lineage>
</organism>
<dbReference type="Proteomes" id="UP000177515">
    <property type="component" value="Chromosome 2"/>
</dbReference>
<comment type="similarity">
    <text evidence="1">Belongs to the LysR transcriptional regulatory family.</text>
</comment>
<evidence type="ECO:0000256" key="1">
    <source>
        <dbReference type="ARBA" id="ARBA00009437"/>
    </source>
</evidence>